<feature type="compositionally biased region" description="Polar residues" evidence="3">
    <location>
        <begin position="1191"/>
        <end position="1200"/>
    </location>
</feature>
<evidence type="ECO:0000313" key="5">
    <source>
        <dbReference type="Proteomes" id="UP001556367"/>
    </source>
</evidence>
<feature type="compositionally biased region" description="Pro residues" evidence="3">
    <location>
        <begin position="1141"/>
        <end position="1150"/>
    </location>
</feature>
<dbReference type="Gene3D" id="2.130.10.30">
    <property type="entry name" value="Regulator of chromosome condensation 1/beta-lactamase-inhibitor protein II"/>
    <property type="match status" value="1"/>
</dbReference>
<dbReference type="InterPro" id="IPR009091">
    <property type="entry name" value="RCC1/BLIP-II"/>
</dbReference>
<proteinExistence type="predicted"/>
<keyword evidence="1" id="KW-0677">Repeat</keyword>
<dbReference type="InterPro" id="IPR036770">
    <property type="entry name" value="Ankyrin_rpt-contain_sf"/>
</dbReference>
<dbReference type="InterPro" id="IPR011333">
    <property type="entry name" value="SKP1/BTB/POZ_sf"/>
</dbReference>
<name>A0ABR3JIF7_9AGAR</name>
<dbReference type="Gene3D" id="3.30.710.10">
    <property type="entry name" value="Potassium Channel Kv1.1, Chain A"/>
    <property type="match status" value="1"/>
</dbReference>
<evidence type="ECO:0000256" key="1">
    <source>
        <dbReference type="ARBA" id="ARBA00022737"/>
    </source>
</evidence>
<accession>A0ABR3JIF7</accession>
<feature type="compositionally biased region" description="Low complexity" evidence="3">
    <location>
        <begin position="1266"/>
        <end position="1281"/>
    </location>
</feature>
<dbReference type="Gene3D" id="1.25.40.20">
    <property type="entry name" value="Ankyrin repeat-containing domain"/>
    <property type="match status" value="1"/>
</dbReference>
<feature type="repeat" description="RCC1" evidence="2">
    <location>
        <begin position="227"/>
        <end position="277"/>
    </location>
</feature>
<dbReference type="SUPFAM" id="SSF50985">
    <property type="entry name" value="RCC1/BLIP-II"/>
    <property type="match status" value="1"/>
</dbReference>
<dbReference type="SMART" id="SM00248">
    <property type="entry name" value="ANK"/>
    <property type="match status" value="2"/>
</dbReference>
<protein>
    <recommendedName>
        <fullName evidence="6">BTB/POZ domain-containing protein</fullName>
    </recommendedName>
</protein>
<gene>
    <name evidence="4" type="ORF">HGRIS_001772</name>
</gene>
<feature type="compositionally biased region" description="Low complexity" evidence="3">
    <location>
        <begin position="1298"/>
        <end position="1316"/>
    </location>
</feature>
<dbReference type="Pfam" id="PF13540">
    <property type="entry name" value="RCC1_2"/>
    <property type="match status" value="1"/>
</dbReference>
<dbReference type="SUPFAM" id="SSF54695">
    <property type="entry name" value="POZ domain"/>
    <property type="match status" value="1"/>
</dbReference>
<dbReference type="InterPro" id="IPR051625">
    <property type="entry name" value="Signaling_Regulatory_Domain"/>
</dbReference>
<evidence type="ECO:0000256" key="2">
    <source>
        <dbReference type="PROSITE-ProRule" id="PRU00235"/>
    </source>
</evidence>
<keyword evidence="5" id="KW-1185">Reference proteome</keyword>
<reference evidence="5" key="1">
    <citation type="submission" date="2024-06" db="EMBL/GenBank/DDBJ databases">
        <title>Multi-omics analyses provide insights into the biosynthesis of the anticancer antibiotic pleurotin in Hohenbuehelia grisea.</title>
        <authorList>
            <person name="Weaver J.A."/>
            <person name="Alberti F."/>
        </authorList>
    </citation>
    <scope>NUCLEOTIDE SEQUENCE [LARGE SCALE GENOMIC DNA]</scope>
    <source>
        <strain evidence="5">T-177</strain>
    </source>
</reference>
<feature type="compositionally biased region" description="Low complexity" evidence="3">
    <location>
        <begin position="1087"/>
        <end position="1096"/>
    </location>
</feature>
<dbReference type="EMBL" id="JASNQZ010000006">
    <property type="protein sequence ID" value="KAL0955534.1"/>
    <property type="molecule type" value="Genomic_DNA"/>
</dbReference>
<evidence type="ECO:0000313" key="4">
    <source>
        <dbReference type="EMBL" id="KAL0955534.1"/>
    </source>
</evidence>
<comment type="caution">
    <text evidence="4">The sequence shown here is derived from an EMBL/GenBank/DDBJ whole genome shotgun (WGS) entry which is preliminary data.</text>
</comment>
<dbReference type="PANTHER" id="PTHR22872:SF2">
    <property type="entry name" value="INHIBITOR OF BRUTON TYROSINE KINASE"/>
    <property type="match status" value="1"/>
</dbReference>
<feature type="region of interest" description="Disordered" evidence="3">
    <location>
        <begin position="1348"/>
        <end position="1374"/>
    </location>
</feature>
<feature type="region of interest" description="Disordered" evidence="3">
    <location>
        <begin position="27"/>
        <end position="48"/>
    </location>
</feature>
<dbReference type="Proteomes" id="UP001556367">
    <property type="component" value="Unassembled WGS sequence"/>
</dbReference>
<feature type="repeat" description="RCC1" evidence="2">
    <location>
        <begin position="349"/>
        <end position="400"/>
    </location>
</feature>
<organism evidence="4 5">
    <name type="scientific">Hohenbuehelia grisea</name>
    <dbReference type="NCBI Taxonomy" id="104357"/>
    <lineage>
        <taxon>Eukaryota</taxon>
        <taxon>Fungi</taxon>
        <taxon>Dikarya</taxon>
        <taxon>Basidiomycota</taxon>
        <taxon>Agaricomycotina</taxon>
        <taxon>Agaricomycetes</taxon>
        <taxon>Agaricomycetidae</taxon>
        <taxon>Agaricales</taxon>
        <taxon>Pleurotineae</taxon>
        <taxon>Pleurotaceae</taxon>
        <taxon>Hohenbuehelia</taxon>
    </lineage>
</organism>
<dbReference type="PANTHER" id="PTHR22872">
    <property type="entry name" value="BTK-BINDING PROTEIN-RELATED"/>
    <property type="match status" value="1"/>
</dbReference>
<feature type="compositionally biased region" description="Polar residues" evidence="3">
    <location>
        <begin position="32"/>
        <end position="48"/>
    </location>
</feature>
<feature type="compositionally biased region" description="Basic and acidic residues" evidence="3">
    <location>
        <begin position="1355"/>
        <end position="1374"/>
    </location>
</feature>
<feature type="region of interest" description="Disordered" evidence="3">
    <location>
        <begin position="1170"/>
        <end position="1334"/>
    </location>
</feature>
<feature type="region of interest" description="Disordered" evidence="3">
    <location>
        <begin position="1075"/>
        <end position="1154"/>
    </location>
</feature>
<dbReference type="InterPro" id="IPR000408">
    <property type="entry name" value="Reg_chr_condens"/>
</dbReference>
<sequence>MTLLHAHLHLRNQQAFQRVLDGFADAKAAPGPSTSGGRSWNKPNALSSHSSEVNARDWLGRTVLHLACSSTDPASVAYVRMLLAHPSINVNAFDLESHWTALHRALYFGNLPAALLLLQRADTDLSLKDLEGYTAFDLYNSTVEWTKPSLTASNAELYTWGANRNAALGQGDADDRAFPDQVHIQRKELDDCPSPNSSIASRFSPIHVRQIHMSRLHTAVVTNEPKNNLRLCGFGSGGRLGPGQSAQQYKLKPLLDFNQTIVSVALGQDHTLALTKDGEVLSWGLNRFSQLGYVIEAPVAAPGSINFAGFARKDEPIQFTPRKVHGPLKKLFVQGVAACKLASACWTDKEVYTWGTNSGQLGYDKAAQPVQILPRMVTKLPFPAIDIAMSDNATVCLLQTNSKSTEVYCISNDMCFKISSPAHAFPSQMHLYRPPQAGSSAHFSKVTCCDDTFAVLSTNGEVFTFSCAPQPTLDGSSNGRITTKPQWAWTLRKQFHAVKDVALGADGTLIVCTESGHVFVRNRATTGKSGAPFKFQRISYLQRVTQVCASSTGAFGALRVDFVPDALVLEGCLVEQDLAQVIPWLSAYPRSRSFSPAHSTPKRRIPILGRSSHGNSALLDHDVILPHEPAQINAAGKVHEVDDADEEEDTAIQADISDLSRILLYLQDCIQRHHHAESSDSAVVHHGADVMVKLHTKFAKSSIPFSIPAHRVVLAARNKRLCDVLSGAGPARLKDTKIGIRFTPSESARMDDGVVGDLEITGCHVVSVLVLLVYLYSDQLLAVWDRRVFTTLQAQSSLFNLDITSIKSDLQALATLLDLQPVLKALDTPTKRVPVPSLRRDLSSLFSQWQSAPSDPSATSPLAPNIILNLADKQVYCHSTLLRARSLLFAHLLDERVWTAQRWGDDGVLEINLTHIRWRPMEFVLRFICCGDDADMFTALEDVSSPDDVLELMFEIMSAATELHLDRLILLCSSVVFQFLNIANAGYILSEATFFHARHLIKTVQQYIAVNMETFLESRLLDDLDLSLIKDLAAFVRSEQLKKSPASRSNTLVESALVKQKAWLELQDIPSPIVTRGHKGVSRKASSKLSPSSTAKVPVTLQSTPTTPKEQRVLSLPSVPRRGEQPPSDDIFTMDDADIGPGPPPPPSYPSIPWKAASTLRVDMKTVMEEAASASRPAGASVRRDAPVPEGSSTRFGQRTPQRERKASVQNLPAGSTASPAGVPSSSRATSSPWRLPEPSGFSQPQPIDQVITPQRAAPSSVTPVKASGGKTSASAAGSPSRPRPAGPPAAQLGPIISPVRQPASSPASSPLPRRVSNGKAWTSPPVQSAAMGPVAPGMSLVAIQQLQLEQDNPPPKERRSLREIQEEEQARQAEQDFMKWWAAEEERVRLEAEVLSVPRQEPGKATRGRRRAHHGKKDGQGGAGQGGARQSSEAGPSERGPRKKKAVTGPPG</sequence>
<feature type="compositionally biased region" description="Basic residues" evidence="3">
    <location>
        <begin position="1407"/>
        <end position="1417"/>
    </location>
</feature>
<dbReference type="PROSITE" id="PS50012">
    <property type="entry name" value="RCC1_3"/>
    <property type="match status" value="3"/>
</dbReference>
<feature type="compositionally biased region" description="Polar residues" evidence="3">
    <location>
        <begin position="1208"/>
        <end position="1233"/>
    </location>
</feature>
<feature type="compositionally biased region" description="Basic residues" evidence="3">
    <location>
        <begin position="1076"/>
        <end position="1086"/>
    </location>
</feature>
<feature type="region of interest" description="Disordered" evidence="3">
    <location>
        <begin position="1392"/>
        <end position="1453"/>
    </location>
</feature>
<dbReference type="SUPFAM" id="SSF48403">
    <property type="entry name" value="Ankyrin repeat"/>
    <property type="match status" value="1"/>
</dbReference>
<dbReference type="Pfam" id="PF12796">
    <property type="entry name" value="Ank_2"/>
    <property type="match status" value="1"/>
</dbReference>
<evidence type="ECO:0008006" key="6">
    <source>
        <dbReference type="Google" id="ProtNLM"/>
    </source>
</evidence>
<dbReference type="PRINTS" id="PR00633">
    <property type="entry name" value="RCCNDNSATION"/>
</dbReference>
<feature type="repeat" description="RCC1" evidence="2">
    <location>
        <begin position="155"/>
        <end position="224"/>
    </location>
</feature>
<dbReference type="InterPro" id="IPR002110">
    <property type="entry name" value="Ankyrin_rpt"/>
</dbReference>
<evidence type="ECO:0000256" key="3">
    <source>
        <dbReference type="SAM" id="MobiDB-lite"/>
    </source>
</evidence>